<evidence type="ECO:0000256" key="1">
    <source>
        <dbReference type="SAM" id="Phobius"/>
    </source>
</evidence>
<comment type="caution">
    <text evidence="3">The sequence shown here is derived from an EMBL/GenBank/DDBJ whole genome shotgun (WGS) entry which is preliminary data.</text>
</comment>
<keyword evidence="1" id="KW-0472">Membrane</keyword>
<proteinExistence type="predicted"/>
<feature type="transmembrane region" description="Helical" evidence="1">
    <location>
        <begin position="21"/>
        <end position="40"/>
    </location>
</feature>
<evidence type="ECO:0000259" key="2">
    <source>
        <dbReference type="Pfam" id="PF14875"/>
    </source>
</evidence>
<organism evidence="3 4">
    <name type="scientific">Batillaria attramentaria</name>
    <dbReference type="NCBI Taxonomy" id="370345"/>
    <lineage>
        <taxon>Eukaryota</taxon>
        <taxon>Metazoa</taxon>
        <taxon>Spiralia</taxon>
        <taxon>Lophotrochozoa</taxon>
        <taxon>Mollusca</taxon>
        <taxon>Gastropoda</taxon>
        <taxon>Caenogastropoda</taxon>
        <taxon>Sorbeoconcha</taxon>
        <taxon>Cerithioidea</taxon>
        <taxon>Batillariidae</taxon>
        <taxon>Batillaria</taxon>
    </lineage>
</organism>
<dbReference type="InterPro" id="IPR029244">
    <property type="entry name" value="FAM69_N"/>
</dbReference>
<keyword evidence="1" id="KW-0812">Transmembrane</keyword>
<keyword evidence="4" id="KW-1185">Reference proteome</keyword>
<accession>A0ABD0LLV5</accession>
<dbReference type="AlphaFoldDB" id="A0ABD0LLV5"/>
<evidence type="ECO:0000313" key="4">
    <source>
        <dbReference type="Proteomes" id="UP001519460"/>
    </source>
</evidence>
<dbReference type="Pfam" id="PF14875">
    <property type="entry name" value="PIP49_N"/>
    <property type="match status" value="1"/>
</dbReference>
<gene>
    <name evidence="3" type="ORF">BaRGS_00008144</name>
</gene>
<dbReference type="EMBL" id="JACVVK020000036">
    <property type="protein sequence ID" value="KAK7500569.1"/>
    <property type="molecule type" value="Genomic_DNA"/>
</dbReference>
<protein>
    <recommendedName>
        <fullName evidence="2">FAM69 N-terminal domain-containing protein</fullName>
    </recommendedName>
</protein>
<sequence length="265" mass="30284">MVPPVLRFRAQFRRLDTIKQVCLVLLVAVLVLAVSIPYIIRITPNIYRPLPKLNAALVNRVDTVVSRPRFPCEDKHAIRETAELCQRYRLGVVTGDLCSPLCDRQQIQFTRCTSITHRQKQIMLVNCTDFCKTDSTVQAVLKTMVKKPALVLKSLPTWPTESYNSTDFHTAARNLLHEHVKIFTDVQFFNESDALKVMWGQGTEQDLQHVEYASAVLRSLSLLMLQPEYILSQALKDRGIFPTIYGTCGEFYLQVWLDGCIVVRV</sequence>
<dbReference type="Proteomes" id="UP001519460">
    <property type="component" value="Unassembled WGS sequence"/>
</dbReference>
<name>A0ABD0LLV5_9CAEN</name>
<reference evidence="3 4" key="1">
    <citation type="journal article" date="2023" name="Sci. Data">
        <title>Genome assembly of the Korean intertidal mud-creeper Batillaria attramentaria.</title>
        <authorList>
            <person name="Patra A.K."/>
            <person name="Ho P.T."/>
            <person name="Jun S."/>
            <person name="Lee S.J."/>
            <person name="Kim Y."/>
            <person name="Won Y.J."/>
        </authorList>
    </citation>
    <scope>NUCLEOTIDE SEQUENCE [LARGE SCALE GENOMIC DNA]</scope>
    <source>
        <strain evidence="3">Wonlab-2016</strain>
    </source>
</reference>
<feature type="domain" description="FAM69 N-terminal" evidence="2">
    <location>
        <begin position="79"/>
        <end position="122"/>
    </location>
</feature>
<dbReference type="PANTHER" id="PTHR21093">
    <property type="entry name" value="DIVERGENT PROTEIN KINASE DOMAIN 1C-RELATED"/>
    <property type="match status" value="1"/>
</dbReference>
<evidence type="ECO:0000313" key="3">
    <source>
        <dbReference type="EMBL" id="KAK7500569.1"/>
    </source>
</evidence>
<keyword evidence="1" id="KW-1133">Transmembrane helix</keyword>
<dbReference type="PANTHER" id="PTHR21093:SF2">
    <property type="entry name" value="DIVERGENT PROTEIN KINASE DOMAIN 1C"/>
    <property type="match status" value="1"/>
</dbReference>